<dbReference type="InParanoid" id="A0A078A047"/>
<dbReference type="AlphaFoldDB" id="A0A078A047"/>
<gene>
    <name evidence="1" type="primary">Contig14550.g15504</name>
    <name evidence="1" type="ORF">STYLEM_4551</name>
</gene>
<organism evidence="1 2">
    <name type="scientific">Stylonychia lemnae</name>
    <name type="common">Ciliate</name>
    <dbReference type="NCBI Taxonomy" id="5949"/>
    <lineage>
        <taxon>Eukaryota</taxon>
        <taxon>Sar</taxon>
        <taxon>Alveolata</taxon>
        <taxon>Ciliophora</taxon>
        <taxon>Intramacronucleata</taxon>
        <taxon>Spirotrichea</taxon>
        <taxon>Stichotrichia</taxon>
        <taxon>Sporadotrichida</taxon>
        <taxon>Oxytrichidae</taxon>
        <taxon>Stylonychinae</taxon>
        <taxon>Stylonychia</taxon>
    </lineage>
</organism>
<dbReference type="EMBL" id="CCKQ01004405">
    <property type="protein sequence ID" value="CDW75561.1"/>
    <property type="molecule type" value="Genomic_DNA"/>
</dbReference>
<evidence type="ECO:0000313" key="1">
    <source>
        <dbReference type="EMBL" id="CDW75561.1"/>
    </source>
</evidence>
<keyword evidence="2" id="KW-1185">Reference proteome</keyword>
<name>A0A078A047_STYLE</name>
<dbReference type="OrthoDB" id="282916at2759"/>
<sequence>MKTSKTLWSLNKREDRQGYSFLKPLEFKLITPQSVSYQKDEDKTQLYGYNTVYKYNNDTQVSQTIRRNEKNLEEAHLLKQRTLIELKGLNMVSKIHIRKFKNARINVYVSEFQETGFQTVNYQERIIELGNVPCKYILIEVDKGVPIDAFRQDIKIFGLPHTDIDNTFGMGFHDVLFDKTYQILYGFK</sequence>
<protein>
    <submittedName>
        <fullName evidence="1">Uncharacterized protein</fullName>
    </submittedName>
</protein>
<dbReference type="Proteomes" id="UP000039865">
    <property type="component" value="Unassembled WGS sequence"/>
</dbReference>
<accession>A0A078A047</accession>
<proteinExistence type="predicted"/>
<reference evidence="1 2" key="1">
    <citation type="submission" date="2014-06" db="EMBL/GenBank/DDBJ databases">
        <authorList>
            <person name="Swart Estienne"/>
        </authorList>
    </citation>
    <scope>NUCLEOTIDE SEQUENCE [LARGE SCALE GENOMIC DNA]</scope>
    <source>
        <strain evidence="1 2">130c</strain>
    </source>
</reference>
<evidence type="ECO:0000313" key="2">
    <source>
        <dbReference type="Proteomes" id="UP000039865"/>
    </source>
</evidence>